<gene>
    <name evidence="1" type="ORF">MLD38_039136</name>
</gene>
<evidence type="ECO:0000313" key="2">
    <source>
        <dbReference type="Proteomes" id="UP001057402"/>
    </source>
</evidence>
<reference evidence="2" key="1">
    <citation type="journal article" date="2023" name="Front. Plant Sci.">
        <title>Chromosomal-level genome assembly of Melastoma candidum provides insights into trichome evolution.</title>
        <authorList>
            <person name="Zhong Y."/>
            <person name="Wu W."/>
            <person name="Sun C."/>
            <person name="Zou P."/>
            <person name="Liu Y."/>
            <person name="Dai S."/>
            <person name="Zhou R."/>
        </authorList>
    </citation>
    <scope>NUCLEOTIDE SEQUENCE [LARGE SCALE GENOMIC DNA]</scope>
</reference>
<name>A0ACB9L147_9MYRT</name>
<dbReference type="Proteomes" id="UP001057402">
    <property type="component" value="Chromosome 12"/>
</dbReference>
<protein>
    <submittedName>
        <fullName evidence="1">Uncharacterized protein</fullName>
    </submittedName>
</protein>
<dbReference type="EMBL" id="CM042891">
    <property type="protein sequence ID" value="KAI4303521.1"/>
    <property type="molecule type" value="Genomic_DNA"/>
</dbReference>
<keyword evidence="2" id="KW-1185">Reference proteome</keyword>
<comment type="caution">
    <text evidence="1">The sequence shown here is derived from an EMBL/GenBank/DDBJ whole genome shotgun (WGS) entry which is preliminary data.</text>
</comment>
<accession>A0ACB9L147</accession>
<proteinExistence type="predicted"/>
<organism evidence="1 2">
    <name type="scientific">Melastoma candidum</name>
    <dbReference type="NCBI Taxonomy" id="119954"/>
    <lineage>
        <taxon>Eukaryota</taxon>
        <taxon>Viridiplantae</taxon>
        <taxon>Streptophyta</taxon>
        <taxon>Embryophyta</taxon>
        <taxon>Tracheophyta</taxon>
        <taxon>Spermatophyta</taxon>
        <taxon>Magnoliopsida</taxon>
        <taxon>eudicotyledons</taxon>
        <taxon>Gunneridae</taxon>
        <taxon>Pentapetalae</taxon>
        <taxon>rosids</taxon>
        <taxon>malvids</taxon>
        <taxon>Myrtales</taxon>
        <taxon>Melastomataceae</taxon>
        <taxon>Melastomatoideae</taxon>
        <taxon>Melastomateae</taxon>
        <taxon>Melastoma</taxon>
    </lineage>
</organism>
<evidence type="ECO:0000313" key="1">
    <source>
        <dbReference type="EMBL" id="KAI4303521.1"/>
    </source>
</evidence>
<sequence length="104" mass="11995">MTQNGCVGLPIPVRSEAALDRAEWPKGGGAAREEAEGEGEGGGGAAMLSRKDKRKAMKKEKRRLWRRERAEKVKEEELARLNDPSWRLRLKMMRRRRRWPGRGR</sequence>